<evidence type="ECO:0000313" key="2">
    <source>
        <dbReference type="Proteomes" id="UP001059934"/>
    </source>
</evidence>
<dbReference type="EMBL" id="CP103416">
    <property type="protein sequence ID" value="UVW35498.1"/>
    <property type="molecule type" value="Genomic_DNA"/>
</dbReference>
<accession>A0ABY5TNS8</accession>
<reference evidence="1" key="1">
    <citation type="submission" date="2022-08" db="EMBL/GenBank/DDBJ databases">
        <title>Catabolic pathway analysis in culturable SAR92 clade bacteria reveals their overlooked roles in DMSP degradation in coastal seas.</title>
        <authorList>
            <person name="He X."/>
            <person name="Zhang X."/>
            <person name="Zhang Y."/>
        </authorList>
    </citation>
    <scope>NUCLEOTIDE SEQUENCE</scope>
    <source>
        <strain evidence="1">H455</strain>
    </source>
</reference>
<sequence length="133" mass="14177">MLVQSIGSKRKYTGVKQLFNILLLIFVAQILPVNADCSMDHAQPATEISDHSGHNMGHAIESMDLNTDLSASAPACDCCDASSCDMLNCNNFALTSAALIFSGKLQPSAIVAHRNQTHLAPDSPSRLRPPIAS</sequence>
<evidence type="ECO:0000313" key="1">
    <source>
        <dbReference type="EMBL" id="UVW35498.1"/>
    </source>
</evidence>
<gene>
    <name evidence="1" type="ORF">NYF23_02530</name>
</gene>
<keyword evidence="2" id="KW-1185">Reference proteome</keyword>
<proteinExistence type="predicted"/>
<dbReference type="Proteomes" id="UP001059934">
    <property type="component" value="Chromosome"/>
</dbReference>
<organism evidence="1 2">
    <name type="scientific">SAR92 clade bacterium H455</name>
    <dbReference type="NCBI Taxonomy" id="2974818"/>
    <lineage>
        <taxon>Bacteria</taxon>
        <taxon>Pseudomonadati</taxon>
        <taxon>Pseudomonadota</taxon>
        <taxon>Gammaproteobacteria</taxon>
        <taxon>Cellvibrionales</taxon>
        <taxon>Porticoccaceae</taxon>
        <taxon>SAR92 clade</taxon>
    </lineage>
</organism>
<evidence type="ECO:0008006" key="3">
    <source>
        <dbReference type="Google" id="ProtNLM"/>
    </source>
</evidence>
<name>A0ABY5TNS8_9GAMM</name>
<protein>
    <recommendedName>
        <fullName evidence="3">DUF2946 domain-containing protein</fullName>
    </recommendedName>
</protein>